<sequence>MSTTVRDNPEKNRFEIIVDDKVAGWEDYRLGDGVIDLVHTEIGEEYAGQGLAKILVVDVLAQVRERGLSVKPYCPYVRRVIDKDQESYLDLVRPEDRAEFDLPAA</sequence>
<evidence type="ECO:0000259" key="1">
    <source>
        <dbReference type="PROSITE" id="PS51729"/>
    </source>
</evidence>
<dbReference type="InterPro" id="IPR031165">
    <property type="entry name" value="GNAT_YJDJ"/>
</dbReference>
<protein>
    <submittedName>
        <fullName evidence="2">GNAT family N-acetyltransferase</fullName>
        <ecNumber evidence="2">2.3.1.-</ecNumber>
    </submittedName>
</protein>
<proteinExistence type="predicted"/>
<dbReference type="GO" id="GO:0016746">
    <property type="term" value="F:acyltransferase activity"/>
    <property type="evidence" value="ECO:0007669"/>
    <property type="project" value="UniProtKB-KW"/>
</dbReference>
<name>A0ABZ3FJG2_9ACTN</name>
<evidence type="ECO:0000313" key="2">
    <source>
        <dbReference type="EMBL" id="XAN06158.1"/>
    </source>
</evidence>
<dbReference type="PROSITE" id="PS51729">
    <property type="entry name" value="GNAT_YJDJ"/>
    <property type="match status" value="1"/>
</dbReference>
<gene>
    <name evidence="2" type="ORF">AADG42_02170</name>
</gene>
<organism evidence="2 3">
    <name type="scientific">Ammonicoccus fulvus</name>
    <dbReference type="NCBI Taxonomy" id="3138240"/>
    <lineage>
        <taxon>Bacteria</taxon>
        <taxon>Bacillati</taxon>
        <taxon>Actinomycetota</taxon>
        <taxon>Actinomycetes</taxon>
        <taxon>Propionibacteriales</taxon>
        <taxon>Propionibacteriaceae</taxon>
        <taxon>Ammonicoccus</taxon>
    </lineage>
</organism>
<keyword evidence="2" id="KW-0808">Transferase</keyword>
<feature type="domain" description="N-acetyltransferase" evidence="1">
    <location>
        <begin position="6"/>
        <end position="93"/>
    </location>
</feature>
<dbReference type="PANTHER" id="PTHR31435">
    <property type="entry name" value="PROTEIN NATD1"/>
    <property type="match status" value="1"/>
</dbReference>
<dbReference type="InterPro" id="IPR016181">
    <property type="entry name" value="Acyl_CoA_acyltransferase"/>
</dbReference>
<dbReference type="EC" id="2.3.1.-" evidence="2"/>
<accession>A0ABZ3FJG2</accession>
<dbReference type="EMBL" id="CP154795">
    <property type="protein sequence ID" value="XAN06158.1"/>
    <property type="molecule type" value="Genomic_DNA"/>
</dbReference>
<dbReference type="Pfam" id="PF14542">
    <property type="entry name" value="Acetyltransf_CG"/>
    <property type="match status" value="1"/>
</dbReference>
<reference evidence="2 3" key="1">
    <citation type="submission" date="2024-04" db="EMBL/GenBank/DDBJ databases">
        <title>Isolation of an actinomycete strain from pig manure.</title>
        <authorList>
            <person name="Gong T."/>
            <person name="Yu Z."/>
            <person name="An M."/>
            <person name="Wei C."/>
            <person name="Yang W."/>
            <person name="Liu L."/>
        </authorList>
    </citation>
    <scope>NUCLEOTIDE SEQUENCE [LARGE SCALE GENOMIC DNA]</scope>
    <source>
        <strain evidence="2 3">ZF39</strain>
    </source>
</reference>
<dbReference type="RefSeq" id="WP_425307590.1">
    <property type="nucleotide sequence ID" value="NZ_CP154795.1"/>
</dbReference>
<keyword evidence="3" id="KW-1185">Reference proteome</keyword>
<dbReference type="InterPro" id="IPR045057">
    <property type="entry name" value="Gcn5-rel_NAT"/>
</dbReference>
<dbReference type="Proteomes" id="UP001442841">
    <property type="component" value="Chromosome"/>
</dbReference>
<dbReference type="SUPFAM" id="SSF55729">
    <property type="entry name" value="Acyl-CoA N-acyltransferases (Nat)"/>
    <property type="match status" value="1"/>
</dbReference>
<evidence type="ECO:0000313" key="3">
    <source>
        <dbReference type="Proteomes" id="UP001442841"/>
    </source>
</evidence>
<dbReference type="Gene3D" id="3.40.630.30">
    <property type="match status" value="1"/>
</dbReference>
<dbReference type="PANTHER" id="PTHR31435:SF10">
    <property type="entry name" value="BSR4717 PROTEIN"/>
    <property type="match status" value="1"/>
</dbReference>
<keyword evidence="2" id="KW-0012">Acyltransferase</keyword>